<keyword evidence="3" id="KW-1185">Reference proteome</keyword>
<proteinExistence type="predicted"/>
<name>A0A445AG88_ARAHY</name>
<reference evidence="2 3" key="1">
    <citation type="submission" date="2019-01" db="EMBL/GenBank/DDBJ databases">
        <title>Sequencing of cultivated peanut Arachis hypogaea provides insights into genome evolution and oil improvement.</title>
        <authorList>
            <person name="Chen X."/>
        </authorList>
    </citation>
    <scope>NUCLEOTIDE SEQUENCE [LARGE SCALE GENOMIC DNA]</scope>
    <source>
        <strain evidence="3">cv. Fuhuasheng</strain>
        <tissue evidence="2">Leaves</tissue>
    </source>
</reference>
<dbReference type="Pfam" id="PF03004">
    <property type="entry name" value="Transposase_24"/>
    <property type="match status" value="1"/>
</dbReference>
<dbReference type="InterPro" id="IPR004252">
    <property type="entry name" value="Probable_transposase_24"/>
</dbReference>
<dbReference type="AlphaFoldDB" id="A0A445AG88"/>
<evidence type="ECO:0000313" key="2">
    <source>
        <dbReference type="EMBL" id="RYR25422.1"/>
    </source>
</evidence>
<evidence type="ECO:0000256" key="1">
    <source>
        <dbReference type="SAM" id="MobiDB-lite"/>
    </source>
</evidence>
<organism evidence="2 3">
    <name type="scientific">Arachis hypogaea</name>
    <name type="common">Peanut</name>
    <dbReference type="NCBI Taxonomy" id="3818"/>
    <lineage>
        <taxon>Eukaryota</taxon>
        <taxon>Viridiplantae</taxon>
        <taxon>Streptophyta</taxon>
        <taxon>Embryophyta</taxon>
        <taxon>Tracheophyta</taxon>
        <taxon>Spermatophyta</taxon>
        <taxon>Magnoliopsida</taxon>
        <taxon>eudicotyledons</taxon>
        <taxon>Gunneridae</taxon>
        <taxon>Pentapetalae</taxon>
        <taxon>rosids</taxon>
        <taxon>fabids</taxon>
        <taxon>Fabales</taxon>
        <taxon>Fabaceae</taxon>
        <taxon>Papilionoideae</taxon>
        <taxon>50 kb inversion clade</taxon>
        <taxon>dalbergioids sensu lato</taxon>
        <taxon>Dalbergieae</taxon>
        <taxon>Pterocarpus clade</taxon>
        <taxon>Arachis</taxon>
    </lineage>
</organism>
<comment type="caution">
    <text evidence="2">The sequence shown here is derived from an EMBL/GenBank/DDBJ whole genome shotgun (WGS) entry which is preliminary data.</text>
</comment>
<sequence length="233" mass="26020">MKRIGKNWKDTRNNLYHKCYKETRTFKKNLKHRPLGIEENEWKRKSSKQLYTHTGGSKILARKKDEVKKEQGRPVGRGELFIITHKKKMARISIPMRVLLEAIANVERQDESSKHLSQNDSLAQVLGKEDPGRVCALGAGPCPTQVFVNTAGQPSGSGEQNEEYERRIAELTTKIEEEQAKRQSMGKVLGYIIQQQGGNLLADAAVALDDLGSTPTSACARPSSSGNHDPQQK</sequence>
<protein>
    <submittedName>
        <fullName evidence="2">Uncharacterized protein</fullName>
    </submittedName>
</protein>
<dbReference type="Proteomes" id="UP000289738">
    <property type="component" value="Chromosome B02"/>
</dbReference>
<feature type="region of interest" description="Disordered" evidence="1">
    <location>
        <begin position="212"/>
        <end position="233"/>
    </location>
</feature>
<accession>A0A445AG88</accession>
<dbReference type="EMBL" id="SDMP01000012">
    <property type="protein sequence ID" value="RYR25422.1"/>
    <property type="molecule type" value="Genomic_DNA"/>
</dbReference>
<gene>
    <name evidence="2" type="ORF">Ahy_B02g059149</name>
</gene>
<feature type="compositionally biased region" description="Polar residues" evidence="1">
    <location>
        <begin position="213"/>
        <end position="233"/>
    </location>
</feature>
<evidence type="ECO:0000313" key="3">
    <source>
        <dbReference type="Proteomes" id="UP000289738"/>
    </source>
</evidence>